<dbReference type="RefSeq" id="WP_092055462.1">
    <property type="nucleotide sequence ID" value="NZ_FOJJ01000012.1"/>
</dbReference>
<evidence type="ECO:0000256" key="6">
    <source>
        <dbReference type="ARBA" id="ARBA00022989"/>
    </source>
</evidence>
<dbReference type="Pfam" id="PF01514">
    <property type="entry name" value="YscJ_FliF"/>
    <property type="match status" value="1"/>
</dbReference>
<evidence type="ECO:0000313" key="15">
    <source>
        <dbReference type="Proteomes" id="UP000317155"/>
    </source>
</evidence>
<evidence type="ECO:0000256" key="3">
    <source>
        <dbReference type="ARBA" id="ARBA00007971"/>
    </source>
</evidence>
<dbReference type="PANTHER" id="PTHR30046">
    <property type="entry name" value="FLAGELLAR M-RING PROTEIN"/>
    <property type="match status" value="1"/>
</dbReference>
<keyword evidence="4" id="KW-1003">Cell membrane</keyword>
<keyword evidence="15" id="KW-1185">Reference proteome</keyword>
<comment type="subcellular location">
    <subcellularLocation>
        <location evidence="1 9">Bacterial flagellum basal body</location>
    </subcellularLocation>
    <subcellularLocation>
        <location evidence="2">Cell membrane</location>
        <topology evidence="2">Multi-pass membrane protein</topology>
    </subcellularLocation>
</comment>
<evidence type="ECO:0000256" key="2">
    <source>
        <dbReference type="ARBA" id="ARBA00004651"/>
    </source>
</evidence>
<dbReference type="AlphaFoldDB" id="A0A550JIQ9"/>
<dbReference type="GO" id="GO:0003774">
    <property type="term" value="F:cytoskeletal motor activity"/>
    <property type="evidence" value="ECO:0007669"/>
    <property type="project" value="InterPro"/>
</dbReference>
<comment type="caution">
    <text evidence="14">The sequence shown here is derived from an EMBL/GenBank/DDBJ whole genome shotgun (WGS) entry which is preliminary data.</text>
</comment>
<evidence type="ECO:0000256" key="9">
    <source>
        <dbReference type="PIRNR" id="PIRNR004862"/>
    </source>
</evidence>
<reference evidence="14 15" key="1">
    <citation type="submission" date="2019-07" db="EMBL/GenBank/DDBJ databases">
        <title>Insights of Desulfuromonas acetexigens electromicrobiology.</title>
        <authorList>
            <person name="Katuri K."/>
            <person name="Sapireddy V."/>
            <person name="Shaw D.R."/>
            <person name="Saikaly P."/>
        </authorList>
    </citation>
    <scope>NUCLEOTIDE SEQUENCE [LARGE SCALE GENOMIC DNA]</scope>
    <source>
        <strain evidence="14 15">2873</strain>
    </source>
</reference>
<dbReference type="OrthoDB" id="9807026at2"/>
<dbReference type="InterPro" id="IPR043427">
    <property type="entry name" value="YscJ/FliF"/>
</dbReference>
<comment type="similarity">
    <text evidence="3 9">Belongs to the FliF family.</text>
</comment>
<feature type="region of interest" description="Disordered" evidence="10">
    <location>
        <begin position="274"/>
        <end position="327"/>
    </location>
</feature>
<feature type="domain" description="Flagellar M-ring N-terminal" evidence="12">
    <location>
        <begin position="45"/>
        <end position="217"/>
    </location>
</feature>
<evidence type="ECO:0000259" key="13">
    <source>
        <dbReference type="Pfam" id="PF08345"/>
    </source>
</evidence>
<feature type="domain" description="Flagellar M-ring C-terminal" evidence="13">
    <location>
        <begin position="251"/>
        <end position="410"/>
    </location>
</feature>
<name>A0A550JIQ9_9BACT</name>
<dbReference type="Pfam" id="PF08345">
    <property type="entry name" value="YscJ_FliF_C"/>
    <property type="match status" value="1"/>
</dbReference>
<accession>A0A550JIQ9</accession>
<protein>
    <recommendedName>
        <fullName evidence="9">Flagellar M-ring protein</fullName>
    </recommendedName>
</protein>
<dbReference type="InterPro" id="IPR006182">
    <property type="entry name" value="FliF_N_dom"/>
</dbReference>
<dbReference type="EMBL" id="VJVV01000002">
    <property type="protein sequence ID" value="TRO83073.1"/>
    <property type="molecule type" value="Genomic_DNA"/>
</dbReference>
<organism evidence="14 15">
    <name type="scientific">Trichloromonas acetexigens</name>
    <dbReference type="NCBI Taxonomy" id="38815"/>
    <lineage>
        <taxon>Bacteria</taxon>
        <taxon>Pseudomonadati</taxon>
        <taxon>Thermodesulfobacteriota</taxon>
        <taxon>Desulfuromonadia</taxon>
        <taxon>Desulfuromonadales</taxon>
        <taxon>Trichloromonadaceae</taxon>
        <taxon>Trichloromonas</taxon>
    </lineage>
</organism>
<keyword evidence="14" id="KW-0282">Flagellum</keyword>
<sequence length="518" mass="55866">MAVATNRNLMRTVGAWPASRKLSLLAVVLICAAVFAAIILQARVADYHLLFAQMENADAAEVVEWLKERKIPYRLEGNGTSIHIPADQVYETRLELAGSGLPRGGGVGFEIFDQQSFGMTDFAQKINYLRAQQGELSRTIASLAPVEGARVHLALPEKRLFTEQQKVGSASVILKLGAGRQLKESQIQGIVHLVAGSVDGIEAENVTVVDSTGKILTANPSDEIAGPMTPGMLDYQQTLERRLESRAQSLLDQALGAGNSVVRVTAAVDFLQQEQTEESYDPNRTAVRSEQTSQEKNGTPSAAGVPGVASNLGDAAPTSGMTSSSRSEETINYEVSKVINRKVFPVGTIKQLSVAVLVADRPAPAAAGEEAGAPVPRDAKEIQSIRAMVSSALGIDDARGDKLEVSSMPFESAFFEMASTESMEGAGLYQYLPFIKYGLLIVGAVLLYLLLARPMLRTLQGSARVVTPMKTVEELEAELNRTEALPRPQGDPAERLRELAMQEQGSFAQIIKTWLRES</sequence>
<evidence type="ECO:0000256" key="1">
    <source>
        <dbReference type="ARBA" id="ARBA00004117"/>
    </source>
</evidence>
<keyword evidence="6 11" id="KW-1133">Transmembrane helix</keyword>
<dbReference type="InterPro" id="IPR000067">
    <property type="entry name" value="FlgMring_FliF"/>
</dbReference>
<proteinExistence type="inferred from homology"/>
<evidence type="ECO:0000256" key="8">
    <source>
        <dbReference type="ARBA" id="ARBA00023143"/>
    </source>
</evidence>
<evidence type="ECO:0000259" key="12">
    <source>
        <dbReference type="Pfam" id="PF01514"/>
    </source>
</evidence>
<keyword evidence="14" id="KW-0969">Cilium</keyword>
<feature type="compositionally biased region" description="Polar residues" evidence="10">
    <location>
        <begin position="286"/>
        <end position="300"/>
    </location>
</feature>
<dbReference type="Proteomes" id="UP000317155">
    <property type="component" value="Unassembled WGS sequence"/>
</dbReference>
<evidence type="ECO:0000256" key="10">
    <source>
        <dbReference type="SAM" id="MobiDB-lite"/>
    </source>
</evidence>
<dbReference type="InterPro" id="IPR045851">
    <property type="entry name" value="AMP-bd_C_sf"/>
</dbReference>
<dbReference type="InterPro" id="IPR013556">
    <property type="entry name" value="Flag_M-ring_C"/>
</dbReference>
<evidence type="ECO:0000256" key="5">
    <source>
        <dbReference type="ARBA" id="ARBA00022692"/>
    </source>
</evidence>
<dbReference type="Gene3D" id="3.30.300.30">
    <property type="match status" value="1"/>
</dbReference>
<dbReference type="PANTHER" id="PTHR30046:SF0">
    <property type="entry name" value="FLAGELLAR M-RING PROTEIN"/>
    <property type="match status" value="1"/>
</dbReference>
<keyword evidence="8 9" id="KW-0975">Bacterial flagellum</keyword>
<dbReference type="PIRSF" id="PIRSF004862">
    <property type="entry name" value="FliF"/>
    <property type="match status" value="1"/>
</dbReference>
<dbReference type="GO" id="GO:0005886">
    <property type="term" value="C:plasma membrane"/>
    <property type="evidence" value="ECO:0007669"/>
    <property type="project" value="UniProtKB-SubCell"/>
</dbReference>
<evidence type="ECO:0000313" key="14">
    <source>
        <dbReference type="EMBL" id="TRO83073.1"/>
    </source>
</evidence>
<feature type="transmembrane region" description="Helical" evidence="11">
    <location>
        <begin position="431"/>
        <end position="451"/>
    </location>
</feature>
<comment type="function">
    <text evidence="9">The M ring may be actively involved in energy transduction.</text>
</comment>
<keyword evidence="7 11" id="KW-0472">Membrane</keyword>
<dbReference type="GO" id="GO:0009431">
    <property type="term" value="C:bacterial-type flagellum basal body, MS ring"/>
    <property type="evidence" value="ECO:0007669"/>
    <property type="project" value="InterPro"/>
</dbReference>
<gene>
    <name evidence="14" type="primary">fliF</name>
    <name evidence="14" type="ORF">FL622_03045</name>
</gene>
<keyword evidence="5 11" id="KW-0812">Transmembrane</keyword>
<dbReference type="NCBIfam" id="TIGR00206">
    <property type="entry name" value="fliF"/>
    <property type="match status" value="1"/>
</dbReference>
<dbReference type="GO" id="GO:0071973">
    <property type="term" value="P:bacterial-type flagellum-dependent cell motility"/>
    <property type="evidence" value="ECO:0007669"/>
    <property type="project" value="InterPro"/>
</dbReference>
<evidence type="ECO:0000256" key="11">
    <source>
        <dbReference type="SAM" id="Phobius"/>
    </source>
</evidence>
<keyword evidence="14" id="KW-0966">Cell projection</keyword>
<dbReference type="PRINTS" id="PR01009">
    <property type="entry name" value="FLGMRINGFLIF"/>
</dbReference>
<evidence type="ECO:0000256" key="4">
    <source>
        <dbReference type="ARBA" id="ARBA00022475"/>
    </source>
</evidence>
<evidence type="ECO:0000256" key="7">
    <source>
        <dbReference type="ARBA" id="ARBA00023136"/>
    </source>
</evidence>